<dbReference type="GO" id="GO:0006310">
    <property type="term" value="P:DNA recombination"/>
    <property type="evidence" value="ECO:0007669"/>
    <property type="project" value="TreeGrafter"/>
</dbReference>
<dbReference type="Gene3D" id="3.40.50.140">
    <property type="match status" value="1"/>
</dbReference>
<dbReference type="SMART" id="SM00436">
    <property type="entry name" value="TOP1Bc"/>
    <property type="match status" value="1"/>
</dbReference>
<dbReference type="Pfam" id="PF01131">
    <property type="entry name" value="Topoisom_bac"/>
    <property type="match status" value="1"/>
</dbReference>
<evidence type="ECO:0000313" key="16">
    <source>
        <dbReference type="Proteomes" id="UP000195897"/>
    </source>
</evidence>
<dbReference type="GO" id="GO:0043597">
    <property type="term" value="C:cytoplasmic replication fork"/>
    <property type="evidence" value="ECO:0007669"/>
    <property type="project" value="TreeGrafter"/>
</dbReference>
<dbReference type="EC" id="5.6.2.1" evidence="3"/>
<dbReference type="Gene3D" id="2.70.20.10">
    <property type="entry name" value="Topoisomerase I, domain 3"/>
    <property type="match status" value="1"/>
</dbReference>
<evidence type="ECO:0000256" key="10">
    <source>
        <dbReference type="ARBA" id="ARBA00031985"/>
    </source>
</evidence>
<evidence type="ECO:0000256" key="9">
    <source>
        <dbReference type="ARBA" id="ARBA00030003"/>
    </source>
</evidence>
<dbReference type="NCBIfam" id="NF005829">
    <property type="entry name" value="PRK07726.1"/>
    <property type="match status" value="1"/>
</dbReference>
<dbReference type="GO" id="GO:0003917">
    <property type="term" value="F:DNA topoisomerase type I (single strand cut, ATP-independent) activity"/>
    <property type="evidence" value="ECO:0007669"/>
    <property type="project" value="UniProtKB-EC"/>
</dbReference>
<dbReference type="PROSITE" id="PS00396">
    <property type="entry name" value="TOPO_IA_1"/>
    <property type="match status" value="1"/>
</dbReference>
<evidence type="ECO:0000256" key="5">
    <source>
        <dbReference type="ARBA" id="ARBA00022842"/>
    </source>
</evidence>
<evidence type="ECO:0000256" key="4">
    <source>
        <dbReference type="ARBA" id="ARBA00022723"/>
    </source>
</evidence>
<dbReference type="Proteomes" id="UP000195897">
    <property type="component" value="Unassembled WGS sequence"/>
</dbReference>
<evidence type="ECO:0000256" key="7">
    <source>
        <dbReference type="ARBA" id="ARBA00023125"/>
    </source>
</evidence>
<evidence type="ECO:0000256" key="11">
    <source>
        <dbReference type="ARBA" id="ARBA00032235"/>
    </source>
</evidence>
<keyword evidence="6" id="KW-0799">Topoisomerase</keyword>
<dbReference type="SMART" id="SM00493">
    <property type="entry name" value="TOPRIM"/>
    <property type="match status" value="1"/>
</dbReference>
<proteinExistence type="inferred from homology"/>
<evidence type="ECO:0000259" key="13">
    <source>
        <dbReference type="PROSITE" id="PS50880"/>
    </source>
</evidence>
<dbReference type="InterPro" id="IPR003601">
    <property type="entry name" value="Topo_IA_2"/>
</dbReference>
<dbReference type="CDD" id="cd00186">
    <property type="entry name" value="TOP1Ac"/>
    <property type="match status" value="1"/>
</dbReference>
<dbReference type="InterPro" id="IPR013497">
    <property type="entry name" value="Topo_IA_cen"/>
</dbReference>
<dbReference type="SUPFAM" id="SSF56712">
    <property type="entry name" value="Prokaryotic type I DNA topoisomerase"/>
    <property type="match status" value="1"/>
</dbReference>
<keyword evidence="7" id="KW-0238">DNA-binding</keyword>
<evidence type="ECO:0000256" key="3">
    <source>
        <dbReference type="ARBA" id="ARBA00012891"/>
    </source>
</evidence>
<protein>
    <recommendedName>
        <fullName evidence="3">DNA topoisomerase</fullName>
        <ecNumber evidence="3">5.6.2.1</ecNumber>
    </recommendedName>
    <alternativeName>
        <fullName evidence="12">Omega-protein</fullName>
    </alternativeName>
    <alternativeName>
        <fullName evidence="11">Relaxing enzyme</fullName>
    </alternativeName>
    <alternativeName>
        <fullName evidence="9">Swivelase</fullName>
    </alternativeName>
    <alternativeName>
        <fullName evidence="10">Untwisting enzyme</fullName>
    </alternativeName>
</protein>
<dbReference type="GO" id="GO:0046872">
    <property type="term" value="F:metal ion binding"/>
    <property type="evidence" value="ECO:0007669"/>
    <property type="project" value="UniProtKB-KW"/>
</dbReference>
<dbReference type="PRINTS" id="PR00417">
    <property type="entry name" value="PRTPISMRASEI"/>
</dbReference>
<dbReference type="InterPro" id="IPR023406">
    <property type="entry name" value="Topo_IA_AS"/>
</dbReference>
<evidence type="ECO:0000256" key="6">
    <source>
        <dbReference type="ARBA" id="ARBA00023029"/>
    </source>
</evidence>
<dbReference type="InterPro" id="IPR005738">
    <property type="entry name" value="TopoIII"/>
</dbReference>
<keyword evidence="4" id="KW-0479">Metal-binding</keyword>
<keyword evidence="8 15" id="KW-0413">Isomerase</keyword>
<evidence type="ECO:0000313" key="15">
    <source>
        <dbReference type="EMBL" id="OUP52620.1"/>
    </source>
</evidence>
<dbReference type="GO" id="GO:0003677">
    <property type="term" value="F:DNA binding"/>
    <property type="evidence" value="ECO:0007669"/>
    <property type="project" value="UniProtKB-KW"/>
</dbReference>
<dbReference type="InterPro" id="IPR013826">
    <property type="entry name" value="Topo_IA_cen_sub3"/>
</dbReference>
<dbReference type="InterPro" id="IPR013825">
    <property type="entry name" value="Topo_IA_cen_sub2"/>
</dbReference>
<dbReference type="PANTHER" id="PTHR11390:SF21">
    <property type="entry name" value="DNA TOPOISOMERASE 3-ALPHA"/>
    <property type="match status" value="1"/>
</dbReference>
<dbReference type="Gene3D" id="1.10.460.10">
    <property type="entry name" value="Topoisomerase I, domain 2"/>
    <property type="match status" value="1"/>
</dbReference>
<keyword evidence="5" id="KW-0460">Magnesium</keyword>
<comment type="caution">
    <text evidence="15">The sequence shown here is derived from an EMBL/GenBank/DDBJ whole genome shotgun (WGS) entry which is preliminary data.</text>
</comment>
<dbReference type="SMART" id="SM00437">
    <property type="entry name" value="TOP1Ac"/>
    <property type="match status" value="1"/>
</dbReference>
<dbReference type="PROSITE" id="PS52039">
    <property type="entry name" value="TOPO_IA_2"/>
    <property type="match status" value="1"/>
</dbReference>
<dbReference type="GO" id="GO:0006265">
    <property type="term" value="P:DNA topological change"/>
    <property type="evidence" value="ECO:0007669"/>
    <property type="project" value="InterPro"/>
</dbReference>
<comment type="catalytic activity">
    <reaction evidence="1">
        <text>ATP-independent breakage of single-stranded DNA, followed by passage and rejoining.</text>
        <dbReference type="EC" id="5.6.2.1"/>
    </reaction>
</comment>
<sequence length="699" mass="77658">MKLVICEKPSVAKAVASALGVTSRADGCFEGNGLIVSWCVGHLVSPMDAAGYNPGYKKWKYDDLPILPEPFRYVLAKDKEDAFQNLKRLMDREDVTELVNACDAGREGELIFRLVYEMAGCRKPFSRLWISSMEDAAIREGFADLRPGAEYDPLYQSALCRQKADWLIGINATRLFSVLYHRTLNVGRVQTPTLAMLVDRDSKITMFRKEKYHHVRLTLGGAEAVSERITSPAEAEALRAACAGAEAVCASVTREQKKESPPKLYDLTTLQREANRVFGYTAKQTLDYAQSLYEKKLLTYPRTDSRFLTADMAETASAVLHLAAKVPPFDGCGEFFPDVSLLVNDKKVSDHHAILPTLELEKGDLSALPVGERNLLLLVCRELLCAAAEPYVYEAVTAAFTCGGHTFTAKGRHILSEGWREIDHIFRASLKEQPEDEAEPAALPDFTEGQLFDQVEAAVTEHFTAPPKAYTEDTLLAAMETAGKEDMPEDAERKGLGTPATRAEILEKLVAAGFVERRGKSLIPTKAGINLVTVLPDTLTSPMLTAEWEQKLTTIARGEGDPAAFLAGISDMARELVKTYSHISEEGQKLFAPEREAVGLCPRCGKPVYEGKKNFYCSDRSCRFVLWKDDRFWTSRKKELTKKMAADLLKKGRTSVKGMWSEKKGAAYDAVVVLDDTGEKYVRFKLEFPKRKEGVNGKK</sequence>
<dbReference type="Gene3D" id="1.10.290.10">
    <property type="entry name" value="Topoisomerase I, domain 4"/>
    <property type="match status" value="1"/>
</dbReference>
<feature type="domain" description="Toprim" evidence="13">
    <location>
        <begin position="1"/>
        <end position="136"/>
    </location>
</feature>
<dbReference type="AlphaFoldDB" id="A0A1Y4L9N3"/>
<evidence type="ECO:0000256" key="8">
    <source>
        <dbReference type="ARBA" id="ARBA00023235"/>
    </source>
</evidence>
<evidence type="ECO:0000259" key="14">
    <source>
        <dbReference type="PROSITE" id="PS52039"/>
    </source>
</evidence>
<comment type="similarity">
    <text evidence="2">Belongs to the type IA topoisomerase family.</text>
</comment>
<evidence type="ECO:0000256" key="12">
    <source>
        <dbReference type="ARBA" id="ARBA00032877"/>
    </source>
</evidence>
<evidence type="ECO:0000256" key="2">
    <source>
        <dbReference type="ARBA" id="ARBA00009446"/>
    </source>
</evidence>
<dbReference type="RefSeq" id="WP_087372715.1">
    <property type="nucleotide sequence ID" value="NZ_NFKK01000008.1"/>
</dbReference>
<dbReference type="PANTHER" id="PTHR11390">
    <property type="entry name" value="PROKARYOTIC DNA TOPOISOMERASE"/>
    <property type="match status" value="1"/>
</dbReference>
<dbReference type="GO" id="GO:0006281">
    <property type="term" value="P:DNA repair"/>
    <property type="evidence" value="ECO:0007669"/>
    <property type="project" value="TreeGrafter"/>
</dbReference>
<dbReference type="InterPro" id="IPR013824">
    <property type="entry name" value="Topo_IA_cen_sub1"/>
</dbReference>
<feature type="domain" description="Topo IA-type catalytic" evidence="14">
    <location>
        <begin position="151"/>
        <end position="577"/>
    </location>
</feature>
<dbReference type="CDD" id="cd03362">
    <property type="entry name" value="TOPRIM_TopoIA_TopoIII"/>
    <property type="match status" value="1"/>
</dbReference>
<gene>
    <name evidence="15" type="ORF">B5F17_07890</name>
</gene>
<dbReference type="EMBL" id="NFKK01000008">
    <property type="protein sequence ID" value="OUP52620.1"/>
    <property type="molecule type" value="Genomic_DNA"/>
</dbReference>
<evidence type="ECO:0000256" key="1">
    <source>
        <dbReference type="ARBA" id="ARBA00000213"/>
    </source>
</evidence>
<dbReference type="InterPro" id="IPR000380">
    <property type="entry name" value="Topo_IA"/>
</dbReference>
<dbReference type="NCBIfam" id="TIGR01056">
    <property type="entry name" value="topB"/>
    <property type="match status" value="1"/>
</dbReference>
<accession>A0A1Y4L9N3</accession>
<dbReference type="InterPro" id="IPR003602">
    <property type="entry name" value="Topo_IA_DNA-bd_dom"/>
</dbReference>
<dbReference type="InterPro" id="IPR023405">
    <property type="entry name" value="Topo_IA_core_domain"/>
</dbReference>
<reference evidence="16" key="1">
    <citation type="submission" date="2017-04" db="EMBL/GenBank/DDBJ databases">
        <title>Function of individual gut microbiota members based on whole genome sequencing of pure cultures obtained from chicken caecum.</title>
        <authorList>
            <person name="Medvecky M."/>
            <person name="Cejkova D."/>
            <person name="Polansky O."/>
            <person name="Karasova D."/>
            <person name="Kubasova T."/>
            <person name="Cizek A."/>
            <person name="Rychlik I."/>
        </authorList>
    </citation>
    <scope>NUCLEOTIDE SEQUENCE [LARGE SCALE GENOMIC DNA]</scope>
    <source>
        <strain evidence="16">An180</strain>
    </source>
</reference>
<organism evidence="15 16">
    <name type="scientific">Butyricicoccus pullicaecorum</name>
    <dbReference type="NCBI Taxonomy" id="501571"/>
    <lineage>
        <taxon>Bacteria</taxon>
        <taxon>Bacillati</taxon>
        <taxon>Bacillota</taxon>
        <taxon>Clostridia</taxon>
        <taxon>Eubacteriales</taxon>
        <taxon>Butyricicoccaceae</taxon>
        <taxon>Butyricicoccus</taxon>
    </lineage>
</organism>
<dbReference type="InterPro" id="IPR034144">
    <property type="entry name" value="TOPRIM_TopoIII"/>
</dbReference>
<dbReference type="InterPro" id="IPR006171">
    <property type="entry name" value="TOPRIM_dom"/>
</dbReference>
<dbReference type="PROSITE" id="PS50880">
    <property type="entry name" value="TOPRIM"/>
    <property type="match status" value="1"/>
</dbReference>
<name>A0A1Y4L9N3_9FIRM</name>
<dbReference type="Pfam" id="PF01751">
    <property type="entry name" value="Toprim"/>
    <property type="match status" value="1"/>
</dbReference>